<keyword evidence="2" id="KW-1185">Reference proteome</keyword>
<comment type="caution">
    <text evidence="1">The sequence shown here is derived from an EMBL/GenBank/DDBJ whole genome shotgun (WGS) entry which is preliminary data.</text>
</comment>
<organism evidence="1 2">
    <name type="scientific">Necator americanus</name>
    <name type="common">Human hookworm</name>
    <dbReference type="NCBI Taxonomy" id="51031"/>
    <lineage>
        <taxon>Eukaryota</taxon>
        <taxon>Metazoa</taxon>
        <taxon>Ecdysozoa</taxon>
        <taxon>Nematoda</taxon>
        <taxon>Chromadorea</taxon>
        <taxon>Rhabditida</taxon>
        <taxon>Rhabditina</taxon>
        <taxon>Rhabditomorpha</taxon>
        <taxon>Strongyloidea</taxon>
        <taxon>Ancylostomatidae</taxon>
        <taxon>Bunostominae</taxon>
        <taxon>Necator</taxon>
    </lineage>
</organism>
<name>A0ABR1EPL2_NECAM</name>
<accession>A0ABR1EPL2</accession>
<protein>
    <submittedName>
        <fullName evidence="1">Uncharacterized protein</fullName>
    </submittedName>
</protein>
<evidence type="ECO:0000313" key="1">
    <source>
        <dbReference type="EMBL" id="KAK6764493.1"/>
    </source>
</evidence>
<reference evidence="1 2" key="1">
    <citation type="submission" date="2023-08" db="EMBL/GenBank/DDBJ databases">
        <title>A Necator americanus chromosomal reference genome.</title>
        <authorList>
            <person name="Ilik V."/>
            <person name="Petrzelkova K.J."/>
            <person name="Pardy F."/>
            <person name="Fuh T."/>
            <person name="Niatou-Singa F.S."/>
            <person name="Gouil Q."/>
            <person name="Baker L."/>
            <person name="Ritchie M.E."/>
            <person name="Jex A.R."/>
            <person name="Gazzola D."/>
            <person name="Li H."/>
            <person name="Toshio Fujiwara R."/>
            <person name="Zhan B."/>
            <person name="Aroian R.V."/>
            <person name="Pafco B."/>
            <person name="Schwarz E.M."/>
        </authorList>
    </citation>
    <scope>NUCLEOTIDE SEQUENCE [LARGE SCALE GENOMIC DNA]</scope>
    <source>
        <strain evidence="1 2">Aroian</strain>
        <tissue evidence="1">Whole animal</tissue>
    </source>
</reference>
<evidence type="ECO:0000313" key="2">
    <source>
        <dbReference type="Proteomes" id="UP001303046"/>
    </source>
</evidence>
<proteinExistence type="predicted"/>
<gene>
    <name evidence="1" type="primary">Necator_chrX.g24881</name>
    <name evidence="1" type="ORF">RB195_024716</name>
</gene>
<dbReference type="Proteomes" id="UP001303046">
    <property type="component" value="Unassembled WGS sequence"/>
</dbReference>
<dbReference type="EMBL" id="JAVFWL010000006">
    <property type="protein sequence ID" value="KAK6764493.1"/>
    <property type="molecule type" value="Genomic_DNA"/>
</dbReference>
<sequence>MPGICGHLEQSIAYLASKCHAKATLLNVNKFINPRFGTIAFEEGAEQRPLNAAENRLSTLKVFFVTTKECYDHHWEELKAPNTI</sequence>